<sequence length="238" mass="26817">MKILLLSDIHGNSPALEAVAAQTAGTVFDLICNCGDSTVYAPFPNETLDWLRRHHALSILGNTDIKVLKLLKGETFKKPSTEEKRVMYTWTADHLTSGNKKFLKEFTKTLKLEVAGHRLGLFHGSPAHHNEFLFQETPINRFHELAGKSDCGIVISGHSHSPYHKKVNHVHFINPGSVGRMFDGCPDSSYAVLELTAEGIRVEHFRCPYDIDRVISALKENHLPSIYEKMYRLGRKLN</sequence>
<reference evidence="2" key="1">
    <citation type="submission" date="2018-06" db="EMBL/GenBank/DDBJ databases">
        <authorList>
            <person name="Zhirakovskaya E."/>
        </authorList>
    </citation>
    <scope>NUCLEOTIDE SEQUENCE</scope>
</reference>
<proteinExistence type="predicted"/>
<dbReference type="Gene3D" id="3.60.21.10">
    <property type="match status" value="1"/>
</dbReference>
<evidence type="ECO:0000313" key="2">
    <source>
        <dbReference type="EMBL" id="VAW34242.1"/>
    </source>
</evidence>
<dbReference type="GO" id="GO:0016791">
    <property type="term" value="F:phosphatase activity"/>
    <property type="evidence" value="ECO:0007669"/>
    <property type="project" value="TreeGrafter"/>
</dbReference>
<dbReference type="NCBIfam" id="TIGR00040">
    <property type="entry name" value="yfcE"/>
    <property type="match status" value="1"/>
</dbReference>
<dbReference type="EMBL" id="UOEY01000002">
    <property type="protein sequence ID" value="VAW34242.1"/>
    <property type="molecule type" value="Genomic_DNA"/>
</dbReference>
<dbReference type="PANTHER" id="PTHR42850">
    <property type="entry name" value="METALLOPHOSPHOESTERASE"/>
    <property type="match status" value="1"/>
</dbReference>
<dbReference type="InterPro" id="IPR011152">
    <property type="entry name" value="Pesterase_MJ0912"/>
</dbReference>
<dbReference type="InterPro" id="IPR050126">
    <property type="entry name" value="Ap4A_hydrolase"/>
</dbReference>
<dbReference type="PANTHER" id="PTHR42850:SF2">
    <property type="entry name" value="BLL5683 PROTEIN"/>
    <property type="match status" value="1"/>
</dbReference>
<dbReference type="AlphaFoldDB" id="A0A3B0V644"/>
<dbReference type="PIRSF" id="PIRSF000883">
    <property type="entry name" value="Pesterase_MJ0912"/>
    <property type="match status" value="1"/>
</dbReference>
<organism evidence="2">
    <name type="scientific">hydrothermal vent metagenome</name>
    <dbReference type="NCBI Taxonomy" id="652676"/>
    <lineage>
        <taxon>unclassified sequences</taxon>
        <taxon>metagenomes</taxon>
        <taxon>ecological metagenomes</taxon>
    </lineage>
</organism>
<dbReference type="InterPro" id="IPR029052">
    <property type="entry name" value="Metallo-depent_PP-like"/>
</dbReference>
<gene>
    <name evidence="2" type="ORF">MNBD_DELTA04-1587</name>
</gene>
<accession>A0A3B0V644</accession>
<feature type="domain" description="Calcineurin-like phosphoesterase" evidence="1">
    <location>
        <begin position="1"/>
        <end position="196"/>
    </location>
</feature>
<name>A0A3B0V644_9ZZZZ</name>
<dbReference type="SUPFAM" id="SSF56300">
    <property type="entry name" value="Metallo-dependent phosphatases"/>
    <property type="match status" value="1"/>
</dbReference>
<protein>
    <submittedName>
        <fullName evidence="2">Metallophosphoesterase</fullName>
    </submittedName>
</protein>
<dbReference type="InterPro" id="IPR000979">
    <property type="entry name" value="Phosphodiesterase_MJ0936/Vps29"/>
</dbReference>
<dbReference type="Pfam" id="PF12850">
    <property type="entry name" value="Metallophos_2"/>
    <property type="match status" value="1"/>
</dbReference>
<dbReference type="InterPro" id="IPR024654">
    <property type="entry name" value="Calcineurin-like_PHP_lpxH"/>
</dbReference>
<dbReference type="GO" id="GO:0005737">
    <property type="term" value="C:cytoplasm"/>
    <property type="evidence" value="ECO:0007669"/>
    <property type="project" value="TreeGrafter"/>
</dbReference>
<evidence type="ECO:0000259" key="1">
    <source>
        <dbReference type="Pfam" id="PF12850"/>
    </source>
</evidence>